<dbReference type="Proteomes" id="UP000503017">
    <property type="component" value="Chromosome"/>
</dbReference>
<reference evidence="11 12" key="1">
    <citation type="submission" date="2018-10" db="EMBL/GenBank/DDBJ databases">
        <authorList>
            <person name="Perry B.J."/>
            <person name="Sullivan J.T."/>
            <person name="Murphy R.J.T."/>
            <person name="Ramsay J.P."/>
            <person name="Ronson C.W."/>
        </authorList>
    </citation>
    <scope>NUCLEOTIDE SEQUENCE [LARGE SCALE GENOMIC DNA]</scope>
    <source>
        <strain evidence="11 12">R88b</strain>
    </source>
</reference>
<feature type="domain" description="Peptidase M20 dimerisation" evidence="10">
    <location>
        <begin position="169"/>
        <end position="281"/>
    </location>
</feature>
<dbReference type="AlphaFoldDB" id="A0A6M7WWY5"/>
<keyword evidence="6" id="KW-0479">Metal-binding</keyword>
<dbReference type="InterPro" id="IPR001261">
    <property type="entry name" value="ArgE/DapE_CS"/>
</dbReference>
<evidence type="ECO:0000256" key="5">
    <source>
        <dbReference type="ARBA" id="ARBA00022605"/>
    </source>
</evidence>
<evidence type="ECO:0000256" key="8">
    <source>
        <dbReference type="ARBA" id="ARBA00022833"/>
    </source>
</evidence>
<proteinExistence type="inferred from homology"/>
<keyword evidence="7 11" id="KW-0378">Hydrolase</keyword>
<dbReference type="NCBIfam" id="TIGR01892">
    <property type="entry name" value="AcOrn-deacetyl"/>
    <property type="match status" value="1"/>
</dbReference>
<accession>A0A6M7WWY5</accession>
<sequence length="391" mass="41567">MDSIRILEKLIAFPTVSRDSNLDLILYVAEMLDAHGVASQIIRSEDGDKANLLATIGPADASGIMLSGHTDVVPIDGQNWTLPPFGMTGRDGKLYGRGAADMKGFVACALAACLTASKMTLRTPLHLALSYDEEVGCIGVRSLIDMLQAAPQRPLLCIVGEPTGMQVATGHKGKLAARALCRGREGHSALAPLALNAIHLGCDFVAALRREQDRLARDGARDGDYDIAYTTVHVGKINAGVALNIVPNLCQVDFEIRNVAADNPHEILDRLRAEAKRIAVEASAIAPEAAIDIDITNAYPGLDTPASSQAVAFVKSLTGANDTIKVAFGTEGGLFSRDLGTPTVVCGPGSMAQGHRPDEFVSVEQMRRCDDMLQELIKRLADQSFTNSGLL</sequence>
<evidence type="ECO:0000256" key="9">
    <source>
        <dbReference type="ARBA" id="ARBA00023285"/>
    </source>
</evidence>
<dbReference type="SUPFAM" id="SSF55031">
    <property type="entry name" value="Bacterial exopeptidase dimerisation domain"/>
    <property type="match status" value="1"/>
</dbReference>
<organism evidence="11 12">
    <name type="scientific">Mesorhizobium loti R88b</name>
    <dbReference type="NCBI Taxonomy" id="935548"/>
    <lineage>
        <taxon>Bacteria</taxon>
        <taxon>Pseudomonadati</taxon>
        <taxon>Pseudomonadota</taxon>
        <taxon>Alphaproteobacteria</taxon>
        <taxon>Hyphomicrobiales</taxon>
        <taxon>Phyllobacteriaceae</taxon>
        <taxon>Mesorhizobium</taxon>
    </lineage>
</organism>
<evidence type="ECO:0000256" key="6">
    <source>
        <dbReference type="ARBA" id="ARBA00022723"/>
    </source>
</evidence>
<evidence type="ECO:0000256" key="2">
    <source>
        <dbReference type="ARBA" id="ARBA00005691"/>
    </source>
</evidence>
<dbReference type="InterPro" id="IPR050072">
    <property type="entry name" value="Peptidase_M20A"/>
</dbReference>
<keyword evidence="9" id="KW-0170">Cobalt</keyword>
<evidence type="ECO:0000259" key="10">
    <source>
        <dbReference type="Pfam" id="PF07687"/>
    </source>
</evidence>
<dbReference type="Pfam" id="PF01546">
    <property type="entry name" value="Peptidase_M20"/>
    <property type="match status" value="1"/>
</dbReference>
<evidence type="ECO:0000256" key="4">
    <source>
        <dbReference type="ARBA" id="ARBA00022571"/>
    </source>
</evidence>
<dbReference type="NCBIfam" id="NF005710">
    <property type="entry name" value="PRK07522.1"/>
    <property type="match status" value="1"/>
</dbReference>
<dbReference type="SUPFAM" id="SSF53187">
    <property type="entry name" value="Zn-dependent exopeptidases"/>
    <property type="match status" value="1"/>
</dbReference>
<dbReference type="PANTHER" id="PTHR43808">
    <property type="entry name" value="ACETYLORNITHINE DEACETYLASE"/>
    <property type="match status" value="1"/>
</dbReference>
<dbReference type="GO" id="GO:0008777">
    <property type="term" value="F:acetylornithine deacetylase activity"/>
    <property type="evidence" value="ECO:0007669"/>
    <property type="project" value="UniProtKB-EC"/>
</dbReference>
<gene>
    <name evidence="11" type="primary">argE</name>
    <name evidence="11" type="ORF">EB235_29690</name>
</gene>
<dbReference type="GO" id="GO:0006526">
    <property type="term" value="P:L-arginine biosynthetic process"/>
    <property type="evidence" value="ECO:0007669"/>
    <property type="project" value="UniProtKB-KW"/>
</dbReference>
<keyword evidence="5" id="KW-0028">Amino-acid biosynthesis</keyword>
<dbReference type="RefSeq" id="WP_027033891.1">
    <property type="nucleotide sequence ID" value="NZ_CP033367.1"/>
</dbReference>
<dbReference type="InterPro" id="IPR010169">
    <property type="entry name" value="AcOrn-deacetyl"/>
</dbReference>
<dbReference type="InterPro" id="IPR011650">
    <property type="entry name" value="Peptidase_M20_dimer"/>
</dbReference>
<evidence type="ECO:0000256" key="3">
    <source>
        <dbReference type="ARBA" id="ARBA00022490"/>
    </source>
</evidence>
<keyword evidence="4" id="KW-0055">Arginine biosynthesis</keyword>
<evidence type="ECO:0000256" key="1">
    <source>
        <dbReference type="ARBA" id="ARBA00001947"/>
    </source>
</evidence>
<comment type="cofactor">
    <cofactor evidence="1">
        <name>Zn(2+)</name>
        <dbReference type="ChEBI" id="CHEBI:29105"/>
    </cofactor>
</comment>
<dbReference type="PANTHER" id="PTHR43808:SF31">
    <property type="entry name" value="N-ACETYL-L-CITRULLINE DEACETYLASE"/>
    <property type="match status" value="1"/>
</dbReference>
<evidence type="ECO:0000313" key="12">
    <source>
        <dbReference type="Proteomes" id="UP000503017"/>
    </source>
</evidence>
<comment type="similarity">
    <text evidence="2">Belongs to the peptidase M20A family. ArgE subfamily.</text>
</comment>
<dbReference type="InterPro" id="IPR002933">
    <property type="entry name" value="Peptidase_M20"/>
</dbReference>
<dbReference type="PROSITE" id="PS00758">
    <property type="entry name" value="ARGE_DAPE_CPG2_1"/>
    <property type="match status" value="1"/>
</dbReference>
<keyword evidence="3" id="KW-0963">Cytoplasm</keyword>
<dbReference type="PROSITE" id="PS00759">
    <property type="entry name" value="ARGE_DAPE_CPG2_2"/>
    <property type="match status" value="1"/>
</dbReference>
<dbReference type="Gene3D" id="3.30.70.360">
    <property type="match status" value="1"/>
</dbReference>
<name>A0A6M7WWY5_RHILI</name>
<dbReference type="Pfam" id="PF07687">
    <property type="entry name" value="M20_dimer"/>
    <property type="match status" value="1"/>
</dbReference>
<dbReference type="EC" id="3.5.1.16" evidence="11"/>
<dbReference type="Gene3D" id="3.40.630.10">
    <property type="entry name" value="Zn peptidases"/>
    <property type="match status" value="1"/>
</dbReference>
<evidence type="ECO:0000256" key="7">
    <source>
        <dbReference type="ARBA" id="ARBA00022801"/>
    </source>
</evidence>
<evidence type="ECO:0000313" key="11">
    <source>
        <dbReference type="EMBL" id="QKD05139.1"/>
    </source>
</evidence>
<dbReference type="GO" id="GO:0046872">
    <property type="term" value="F:metal ion binding"/>
    <property type="evidence" value="ECO:0007669"/>
    <property type="project" value="UniProtKB-KW"/>
</dbReference>
<dbReference type="EMBL" id="CP033367">
    <property type="protein sequence ID" value="QKD05139.1"/>
    <property type="molecule type" value="Genomic_DNA"/>
</dbReference>
<keyword evidence="8" id="KW-0862">Zinc</keyword>
<dbReference type="InterPro" id="IPR036264">
    <property type="entry name" value="Bact_exopeptidase_dim_dom"/>
</dbReference>
<protein>
    <submittedName>
        <fullName evidence="11">Acetylornithine deacetylase</fullName>
        <ecNumber evidence="11">3.5.1.16</ecNumber>
    </submittedName>
</protein>
<dbReference type="CDD" id="cd03894">
    <property type="entry name" value="M20_ArgE"/>
    <property type="match status" value="1"/>
</dbReference>